<keyword evidence="3" id="KW-1185">Reference proteome</keyword>
<dbReference type="AlphaFoldDB" id="A0A521AV72"/>
<dbReference type="Pfam" id="PF16132">
    <property type="entry name" value="DUF4843"/>
    <property type="match status" value="1"/>
</dbReference>
<organism evidence="2 3">
    <name type="scientific">Solitalea koreensis</name>
    <dbReference type="NCBI Taxonomy" id="543615"/>
    <lineage>
        <taxon>Bacteria</taxon>
        <taxon>Pseudomonadati</taxon>
        <taxon>Bacteroidota</taxon>
        <taxon>Sphingobacteriia</taxon>
        <taxon>Sphingobacteriales</taxon>
        <taxon>Sphingobacteriaceae</taxon>
        <taxon>Solitalea</taxon>
    </lineage>
</organism>
<name>A0A521AV72_9SPHI</name>
<accession>A0A521AV72</accession>
<dbReference type="EMBL" id="FXSZ01000001">
    <property type="protein sequence ID" value="SMO38752.1"/>
    <property type="molecule type" value="Genomic_DNA"/>
</dbReference>
<evidence type="ECO:0000313" key="3">
    <source>
        <dbReference type="Proteomes" id="UP000315971"/>
    </source>
</evidence>
<proteinExistence type="predicted"/>
<feature type="chain" id="PRO_5021998639" description="DUF4843 domain-containing protein" evidence="1">
    <location>
        <begin position="18"/>
        <end position="250"/>
    </location>
</feature>
<evidence type="ECO:0000313" key="2">
    <source>
        <dbReference type="EMBL" id="SMO38752.1"/>
    </source>
</evidence>
<sequence length="250" mass="28141">MKKVKYFLGALALLALASCKEDEYLTYNEVARIQFGSIKSPRTSLSDTLKPYTFYYESPDLKQDTVFFDIFAMGGSTPKDRSFKLEQVQVDGANNAVPGKHFIRFDDPAVSKNYVIKAGTASSLVPVVLLRDASLKTSNVILKFNVVENEDFKLGEKAAVWRKIDFTDRLSEPAAWASLKGSYLGDYSVEKQKFMIQVTGIKWDQSYISQATTDISLLQYYLGTIKAALATYNAHNPRLKDEMDNYVVFP</sequence>
<evidence type="ECO:0000256" key="1">
    <source>
        <dbReference type="SAM" id="SignalP"/>
    </source>
</evidence>
<dbReference type="PROSITE" id="PS51257">
    <property type="entry name" value="PROKAR_LIPOPROTEIN"/>
    <property type="match status" value="1"/>
</dbReference>
<evidence type="ECO:0008006" key="4">
    <source>
        <dbReference type="Google" id="ProtNLM"/>
    </source>
</evidence>
<dbReference type="Proteomes" id="UP000315971">
    <property type="component" value="Unassembled WGS sequence"/>
</dbReference>
<dbReference type="RefSeq" id="WP_142601061.1">
    <property type="nucleotide sequence ID" value="NZ_FXSZ01000001.1"/>
</dbReference>
<keyword evidence="1" id="KW-0732">Signal</keyword>
<protein>
    <recommendedName>
        <fullName evidence="4">DUF4843 domain-containing protein</fullName>
    </recommendedName>
</protein>
<feature type="signal peptide" evidence="1">
    <location>
        <begin position="1"/>
        <end position="17"/>
    </location>
</feature>
<dbReference type="InterPro" id="IPR032299">
    <property type="entry name" value="DUF4843"/>
</dbReference>
<dbReference type="OrthoDB" id="1092914at2"/>
<reference evidence="2 3" key="1">
    <citation type="submission" date="2017-05" db="EMBL/GenBank/DDBJ databases">
        <authorList>
            <person name="Varghese N."/>
            <person name="Submissions S."/>
        </authorList>
    </citation>
    <scope>NUCLEOTIDE SEQUENCE [LARGE SCALE GENOMIC DNA]</scope>
    <source>
        <strain evidence="2 3">DSM 21342</strain>
    </source>
</reference>
<gene>
    <name evidence="2" type="ORF">SAMN06265350_101441</name>
</gene>